<evidence type="ECO:0000313" key="2">
    <source>
        <dbReference type="EMBL" id="RWU08232.1"/>
    </source>
</evidence>
<proteinExistence type="predicted"/>
<keyword evidence="1" id="KW-0812">Transmembrane</keyword>
<feature type="transmembrane region" description="Helical" evidence="1">
    <location>
        <begin position="6"/>
        <end position="22"/>
    </location>
</feature>
<comment type="caution">
    <text evidence="2">The sequence shown here is derived from an EMBL/GenBank/DDBJ whole genome shotgun (WGS) entry which is preliminary data.</text>
</comment>
<keyword evidence="3" id="KW-1185">Reference proteome</keyword>
<name>A0A443YW54_9SPHI</name>
<sequence>MNKPNLYFIYILLFSLFFAFGCKKGKNHSKTKDEQELQQLMVKIKALAETSKCGDNAEILSIAVGEKACGGPKIYVPYTSSINVDEFKTLVAKYTALEKTYNNKWNIVSDCALAQPPKSVTCQNGKLIVQYN</sequence>
<protein>
    <recommendedName>
        <fullName evidence="4">Lipoprotein</fullName>
    </recommendedName>
</protein>
<accession>A0A443YW54</accession>
<evidence type="ECO:0000256" key="1">
    <source>
        <dbReference type="SAM" id="Phobius"/>
    </source>
</evidence>
<dbReference type="EMBL" id="SAYW01000002">
    <property type="protein sequence ID" value="RWU08232.1"/>
    <property type="molecule type" value="Genomic_DNA"/>
</dbReference>
<dbReference type="AlphaFoldDB" id="A0A443YW54"/>
<dbReference type="PROSITE" id="PS51257">
    <property type="entry name" value="PROKAR_LIPOPROTEIN"/>
    <property type="match status" value="1"/>
</dbReference>
<dbReference type="OrthoDB" id="5526158at2"/>
<gene>
    <name evidence="2" type="ORF">DPV69_07590</name>
</gene>
<organism evidence="2 3">
    <name type="scientific">Pedobacter chitinilyticus</name>
    <dbReference type="NCBI Taxonomy" id="2233776"/>
    <lineage>
        <taxon>Bacteria</taxon>
        <taxon>Pseudomonadati</taxon>
        <taxon>Bacteroidota</taxon>
        <taxon>Sphingobacteriia</taxon>
        <taxon>Sphingobacteriales</taxon>
        <taxon>Sphingobacteriaceae</taxon>
        <taxon>Pedobacter</taxon>
    </lineage>
</organism>
<evidence type="ECO:0000313" key="3">
    <source>
        <dbReference type="Proteomes" id="UP000284120"/>
    </source>
</evidence>
<reference evidence="2 3" key="1">
    <citation type="submission" date="2018-06" db="EMBL/GenBank/DDBJ databases">
        <title>Pedobacter endophyticus sp. nov., an endophytic bacterium isolated from a leaf of Triticum aestivum.</title>
        <authorList>
            <person name="Zhang L."/>
        </authorList>
    </citation>
    <scope>NUCLEOTIDE SEQUENCE [LARGE SCALE GENOMIC DNA]</scope>
    <source>
        <strain evidence="2 3">CM134L-2</strain>
    </source>
</reference>
<keyword evidence="1" id="KW-0472">Membrane</keyword>
<dbReference type="Proteomes" id="UP000284120">
    <property type="component" value="Unassembled WGS sequence"/>
</dbReference>
<dbReference type="RefSeq" id="WP_113646756.1">
    <property type="nucleotide sequence ID" value="NZ_QMHN01000002.1"/>
</dbReference>
<keyword evidence="1" id="KW-1133">Transmembrane helix</keyword>
<evidence type="ECO:0008006" key="4">
    <source>
        <dbReference type="Google" id="ProtNLM"/>
    </source>
</evidence>